<proteinExistence type="predicted"/>
<gene>
    <name evidence="2" type="ORF">ACFQGL_05285</name>
</gene>
<name>A0ABW1GZI6_9ACTN</name>
<evidence type="ECO:0000256" key="1">
    <source>
        <dbReference type="SAM" id="Phobius"/>
    </source>
</evidence>
<reference evidence="3" key="1">
    <citation type="journal article" date="2019" name="Int. J. Syst. Evol. Microbiol.">
        <title>The Global Catalogue of Microorganisms (GCM) 10K type strain sequencing project: providing services to taxonomists for standard genome sequencing and annotation.</title>
        <authorList>
            <consortium name="The Broad Institute Genomics Platform"/>
            <consortium name="The Broad Institute Genome Sequencing Center for Infectious Disease"/>
            <person name="Wu L."/>
            <person name="Ma J."/>
        </authorList>
    </citation>
    <scope>NUCLEOTIDE SEQUENCE [LARGE SCALE GENOMIC DNA]</scope>
    <source>
        <strain evidence="3">CGMCC 4.7144</strain>
    </source>
</reference>
<keyword evidence="3" id="KW-1185">Reference proteome</keyword>
<comment type="caution">
    <text evidence="2">The sequence shown here is derived from an EMBL/GenBank/DDBJ whole genome shotgun (WGS) entry which is preliminary data.</text>
</comment>
<accession>A0ABW1GZI6</accession>
<keyword evidence="1" id="KW-1133">Transmembrane helix</keyword>
<keyword evidence="1" id="KW-0472">Membrane</keyword>
<organism evidence="2 3">
    <name type="scientific">Micromonospora vulcania</name>
    <dbReference type="NCBI Taxonomy" id="1441873"/>
    <lineage>
        <taxon>Bacteria</taxon>
        <taxon>Bacillati</taxon>
        <taxon>Actinomycetota</taxon>
        <taxon>Actinomycetes</taxon>
        <taxon>Micromonosporales</taxon>
        <taxon>Micromonosporaceae</taxon>
        <taxon>Micromonospora</taxon>
    </lineage>
</organism>
<dbReference type="EMBL" id="JBHSQS010000003">
    <property type="protein sequence ID" value="MFC5922754.1"/>
    <property type="molecule type" value="Genomic_DNA"/>
</dbReference>
<dbReference type="Proteomes" id="UP001596226">
    <property type="component" value="Unassembled WGS sequence"/>
</dbReference>
<evidence type="ECO:0000313" key="3">
    <source>
        <dbReference type="Proteomes" id="UP001596226"/>
    </source>
</evidence>
<protein>
    <submittedName>
        <fullName evidence="2">Uncharacterized protein</fullName>
    </submittedName>
</protein>
<dbReference type="RefSeq" id="WP_377506212.1">
    <property type="nucleotide sequence ID" value="NZ_JBHSQS010000003.1"/>
</dbReference>
<keyword evidence="1" id="KW-0812">Transmembrane</keyword>
<sequence>MTLGAGPTGAQEYSCHSIGAAGGSPKRRGGLRRPTEVAITWCPNKGAWQWCGAPYPAAVPIPFVAKTSPRLRAPAVAVPLGMVAGLLATLLLAGCGLIARPGPAAALRFQFAATTGDGYMNQVLTIFNDSTTVLAPTLEFTALDANRSALPSVKVTTVYGSDRGQVVVPPGSGMDVLVFSGDSAQLAEDVAVSVRSTDTVEVPAAQVDPVAVPMDDAGQPLDRGSPFTAVSVRNDDSAPMSVRLVYIVWTEPEGDERQQAERVVPIGDLIVVPPRQATLVPVVGEARTAVTEAAGHVPTSIKVYLSR</sequence>
<evidence type="ECO:0000313" key="2">
    <source>
        <dbReference type="EMBL" id="MFC5922754.1"/>
    </source>
</evidence>
<feature type="transmembrane region" description="Helical" evidence="1">
    <location>
        <begin position="76"/>
        <end position="99"/>
    </location>
</feature>